<dbReference type="Proteomes" id="UP000530928">
    <property type="component" value="Unassembled WGS sequence"/>
</dbReference>
<dbReference type="RefSeq" id="WP_181609591.1">
    <property type="nucleotide sequence ID" value="NZ_BAABAM010000006.1"/>
</dbReference>
<name>A0A7W0CGS6_9ACTN</name>
<feature type="transmembrane region" description="Helical" evidence="1">
    <location>
        <begin position="101"/>
        <end position="125"/>
    </location>
</feature>
<keyword evidence="1" id="KW-0472">Membrane</keyword>
<protein>
    <submittedName>
        <fullName evidence="2">Uncharacterized protein</fullName>
    </submittedName>
</protein>
<comment type="caution">
    <text evidence="2">The sequence shown here is derived from an EMBL/GenBank/DDBJ whole genome shotgun (WGS) entry which is preliminary data.</text>
</comment>
<gene>
    <name evidence="2" type="ORF">HNR30_002147</name>
</gene>
<organism evidence="2 3">
    <name type="scientific">Nonomuraea soli</name>
    <dbReference type="NCBI Taxonomy" id="1032476"/>
    <lineage>
        <taxon>Bacteria</taxon>
        <taxon>Bacillati</taxon>
        <taxon>Actinomycetota</taxon>
        <taxon>Actinomycetes</taxon>
        <taxon>Streptosporangiales</taxon>
        <taxon>Streptosporangiaceae</taxon>
        <taxon>Nonomuraea</taxon>
    </lineage>
</organism>
<keyword evidence="1" id="KW-0812">Transmembrane</keyword>
<feature type="transmembrane region" description="Helical" evidence="1">
    <location>
        <begin position="140"/>
        <end position="162"/>
    </location>
</feature>
<dbReference type="EMBL" id="JACDUR010000002">
    <property type="protein sequence ID" value="MBA2890806.1"/>
    <property type="molecule type" value="Genomic_DNA"/>
</dbReference>
<keyword evidence="3" id="KW-1185">Reference proteome</keyword>
<reference evidence="2 3" key="1">
    <citation type="submission" date="2020-07" db="EMBL/GenBank/DDBJ databases">
        <title>Genomic Encyclopedia of Type Strains, Phase IV (KMG-IV): sequencing the most valuable type-strain genomes for metagenomic binning, comparative biology and taxonomic classification.</title>
        <authorList>
            <person name="Goeker M."/>
        </authorList>
    </citation>
    <scope>NUCLEOTIDE SEQUENCE [LARGE SCALE GENOMIC DNA]</scope>
    <source>
        <strain evidence="2 3">DSM 45533</strain>
    </source>
</reference>
<dbReference type="AlphaFoldDB" id="A0A7W0CGS6"/>
<evidence type="ECO:0000256" key="1">
    <source>
        <dbReference type="SAM" id="Phobius"/>
    </source>
</evidence>
<keyword evidence="1" id="KW-1133">Transmembrane helix</keyword>
<accession>A0A7W0CGS6</accession>
<proteinExistence type="predicted"/>
<evidence type="ECO:0000313" key="2">
    <source>
        <dbReference type="EMBL" id="MBA2890806.1"/>
    </source>
</evidence>
<evidence type="ECO:0000313" key="3">
    <source>
        <dbReference type="Proteomes" id="UP000530928"/>
    </source>
</evidence>
<sequence length="175" mass="18528">MDPKDGRLDNILDALDTLRPEVGYRVKAFPEGKRYAVLRHPGGGRAIVFAHERQWVCLSESASGTTSHTVLGGVGEAPEAIAGRLPSIAPAPSARRWPHTLLAVVLGVICAAGAAILTASLLILLTRGQRFAEDAGVHRLVIHGLSVVAGLAAGGWAARVVWPRRRRGRAGVSDR</sequence>